<organism evidence="1 2">
    <name type="scientific">Paractinoplanes hotanensis</name>
    <dbReference type="NCBI Taxonomy" id="2906497"/>
    <lineage>
        <taxon>Bacteria</taxon>
        <taxon>Bacillati</taxon>
        <taxon>Actinomycetota</taxon>
        <taxon>Actinomycetes</taxon>
        <taxon>Micromonosporales</taxon>
        <taxon>Micromonosporaceae</taxon>
        <taxon>Paractinoplanes</taxon>
    </lineage>
</organism>
<keyword evidence="2" id="KW-1185">Reference proteome</keyword>
<dbReference type="Proteomes" id="UP001523216">
    <property type="component" value="Unassembled WGS sequence"/>
</dbReference>
<dbReference type="EMBL" id="JAMQOL010000038">
    <property type="protein sequence ID" value="MCM4081231.1"/>
    <property type="molecule type" value="Genomic_DNA"/>
</dbReference>
<protein>
    <submittedName>
        <fullName evidence="1">Uncharacterized protein</fullName>
    </submittedName>
</protein>
<name>A0ABT0Y5D3_9ACTN</name>
<proteinExistence type="predicted"/>
<sequence length="49" mass="5499">MVTRLPIRTIRHGADVLRVEAIGDLDEETARMLRDALTRAALQSPAGWR</sequence>
<comment type="caution">
    <text evidence="1">The sequence shown here is derived from an EMBL/GenBank/DDBJ whole genome shotgun (WGS) entry which is preliminary data.</text>
</comment>
<accession>A0ABT0Y5D3</accession>
<reference evidence="1 2" key="1">
    <citation type="submission" date="2022-06" db="EMBL/GenBank/DDBJ databases">
        <title>Actinoplanes abujensis sp. nov., isolated from Nigerian arid soil.</title>
        <authorList>
            <person name="Ding P."/>
        </authorList>
    </citation>
    <scope>NUCLEOTIDE SEQUENCE [LARGE SCALE GENOMIC DNA]</scope>
    <source>
        <strain evidence="2">TRM88002</strain>
    </source>
</reference>
<evidence type="ECO:0000313" key="2">
    <source>
        <dbReference type="Proteomes" id="UP001523216"/>
    </source>
</evidence>
<evidence type="ECO:0000313" key="1">
    <source>
        <dbReference type="EMBL" id="MCM4081231.1"/>
    </source>
</evidence>
<dbReference type="RefSeq" id="WP_251801027.1">
    <property type="nucleotide sequence ID" value="NZ_JAMQOL010000038.1"/>
</dbReference>
<gene>
    <name evidence="1" type="ORF">LXN57_27015</name>
</gene>